<dbReference type="Gene3D" id="1.20.1440.90">
    <property type="entry name" value="Phosphoenolpyruvate/pyruvate domain"/>
    <property type="match status" value="1"/>
</dbReference>
<comment type="catalytic activity">
    <reaction evidence="9 10">
        <text>oxaloacetate + phosphate = phosphoenolpyruvate + hydrogencarbonate</text>
        <dbReference type="Rhea" id="RHEA:28370"/>
        <dbReference type="ChEBI" id="CHEBI:16452"/>
        <dbReference type="ChEBI" id="CHEBI:17544"/>
        <dbReference type="ChEBI" id="CHEBI:43474"/>
        <dbReference type="ChEBI" id="CHEBI:58702"/>
        <dbReference type="EC" id="4.1.1.31"/>
    </reaction>
</comment>
<accession>A0ABT7SZ72</accession>
<dbReference type="InterPro" id="IPR015813">
    <property type="entry name" value="Pyrv/PenolPyrv_kinase-like_dom"/>
</dbReference>
<dbReference type="EMBL" id="JAUCBP010000011">
    <property type="protein sequence ID" value="MDM7861490.1"/>
    <property type="molecule type" value="Genomic_DNA"/>
</dbReference>
<keyword evidence="7 10" id="KW-0456">Lyase</keyword>
<evidence type="ECO:0000256" key="6">
    <source>
        <dbReference type="ARBA" id="ARBA00022842"/>
    </source>
</evidence>
<comment type="subunit">
    <text evidence="10">Homotetramer.</text>
</comment>
<evidence type="ECO:0000256" key="5">
    <source>
        <dbReference type="ARBA" id="ARBA00022419"/>
    </source>
</evidence>
<evidence type="ECO:0000256" key="1">
    <source>
        <dbReference type="ARBA" id="ARBA00001946"/>
    </source>
</evidence>
<evidence type="ECO:0000256" key="12">
    <source>
        <dbReference type="PROSITE-ProRule" id="PRU10112"/>
    </source>
</evidence>
<dbReference type="PANTHER" id="PTHR30523">
    <property type="entry name" value="PHOSPHOENOLPYRUVATE CARBOXYLASE"/>
    <property type="match status" value="1"/>
</dbReference>
<sequence length="880" mass="98957">MTEFDAQLRDTVRQLGATLGATIKHQLGEEWLERIEHIRKSGRAANKGNTESSAALQQLFSELSDKDLLVVGRAFAQFLNLGNIAEQEYNSATHIDVSLDTLFEHIERAKLNQQSVQKAVSDLNIDLVLTAHPTEVTRRTLIHKHSELAKCLTELHQASLNDHQRSSLQARIADLIAQAWHTEEIRTIRPTPVDEARWGFSVIENSLWDAVPEFLRDFATRLDAHYELPLPLDAKPVQFSSWMGGDRDGNPFVTSKVTEQVLLLARKRAAKLFAIDIDKLQVELSMSECNPALRDVVGDALEPYRALLRPLVNQLRFTRDDIDRYLNTGTATDQSAWIATQEELIEPLMLCYNSLVETGLQIVADGLLTDTIRRAHCFGVHLLKLDVRQDSQRHADVFSELTRHLGLGDYNQWSEADKQAFLLRELSSKRPLFPRKWSPSDDVQEVLDTATTIASHSRHGFGIYIISMASEPSDVLAVQLLLQEMGVDWPMPVAPLFETLDDLNQSPHVMRNLLSIDWYRGYIQGRQYVMIGYSDSAKDAGALAAGWAQYQAQEALVELADEYQTQLTLFHGRGGTIGRGGLPAHAAIHSQPPGSLSGGFRVTEQGETIRYKFGMPKLAKRSLGIYASAIIEAILFPPPQPKQEWRETIQTMADNARDNYRSIVREHPDFVPYFRVATPEQELGKLPLGSRPAKRKPTGGIESLRAIPWIFAWAQTRLVLPSWLGVMRAIEAHYNAGGQATVDDMIENWPFFESRLSMLDMVFHKADPKISESYDKRLVPEELKHFGETLRSELSDSIAMLLKLTKQNSVMEGDQQGKESMNIRAGYLQPLHYLQIELLERIRAQNALAEEAQDSDKVAVLERAMMVAIAGIAIGMRNTG</sequence>
<evidence type="ECO:0000256" key="10">
    <source>
        <dbReference type="HAMAP-Rule" id="MF_00595"/>
    </source>
</evidence>
<comment type="function">
    <text evidence="2 10">Forms oxaloacetate, a four-carbon dicarboxylic acid source for the tricarboxylic acid cycle.</text>
</comment>
<evidence type="ECO:0000256" key="9">
    <source>
        <dbReference type="ARBA" id="ARBA00048995"/>
    </source>
</evidence>
<name>A0ABT7SZ72_9ALTE</name>
<dbReference type="PROSITE" id="PS00393">
    <property type="entry name" value="PEPCASE_2"/>
    <property type="match status" value="1"/>
</dbReference>
<gene>
    <name evidence="10 13" type="primary">ppc</name>
    <name evidence="13" type="ORF">QTP81_12885</name>
</gene>
<dbReference type="InterPro" id="IPR018129">
    <property type="entry name" value="PEP_COase_Lys_AS"/>
</dbReference>
<evidence type="ECO:0000313" key="14">
    <source>
        <dbReference type="Proteomes" id="UP001234343"/>
    </source>
</evidence>
<keyword evidence="6 10" id="KW-0460">Magnesium</keyword>
<evidence type="ECO:0000313" key="13">
    <source>
        <dbReference type="EMBL" id="MDM7861490.1"/>
    </source>
</evidence>
<evidence type="ECO:0000256" key="3">
    <source>
        <dbReference type="ARBA" id="ARBA00008346"/>
    </source>
</evidence>
<evidence type="ECO:0000256" key="11">
    <source>
        <dbReference type="PROSITE-ProRule" id="PRU10111"/>
    </source>
</evidence>
<evidence type="ECO:0000256" key="2">
    <source>
        <dbReference type="ARBA" id="ARBA00003670"/>
    </source>
</evidence>
<dbReference type="SUPFAM" id="SSF51621">
    <property type="entry name" value="Phosphoenolpyruvate/pyruvate domain"/>
    <property type="match status" value="1"/>
</dbReference>
<evidence type="ECO:0000256" key="8">
    <source>
        <dbReference type="ARBA" id="ARBA00023300"/>
    </source>
</evidence>
<evidence type="ECO:0000256" key="4">
    <source>
        <dbReference type="ARBA" id="ARBA00012305"/>
    </source>
</evidence>
<reference evidence="13 14" key="1">
    <citation type="submission" date="2023-06" db="EMBL/GenBank/DDBJ databases">
        <title>Alteromonas sp. ASW11-36 isolated from intertidal sand.</title>
        <authorList>
            <person name="Li Y."/>
        </authorList>
    </citation>
    <scope>NUCLEOTIDE SEQUENCE [LARGE SCALE GENOMIC DNA]</scope>
    <source>
        <strain evidence="13 14">ASW11-36</strain>
    </source>
</reference>
<dbReference type="GO" id="GO:0008964">
    <property type="term" value="F:phosphoenolpyruvate carboxylase activity"/>
    <property type="evidence" value="ECO:0007669"/>
    <property type="project" value="UniProtKB-EC"/>
</dbReference>
<dbReference type="EC" id="4.1.1.31" evidence="4 10"/>
<dbReference type="InterPro" id="IPR033129">
    <property type="entry name" value="PEPCASE_His_AS"/>
</dbReference>
<feature type="active site" evidence="10 11">
    <location>
        <position position="132"/>
    </location>
</feature>
<keyword evidence="14" id="KW-1185">Reference proteome</keyword>
<keyword evidence="8 10" id="KW-0120">Carbon dioxide fixation</keyword>
<dbReference type="InterPro" id="IPR022805">
    <property type="entry name" value="PEP_COase_bac/pln-type"/>
</dbReference>
<organism evidence="13 14">
    <name type="scientific">Alteromonas arenosi</name>
    <dbReference type="NCBI Taxonomy" id="3055817"/>
    <lineage>
        <taxon>Bacteria</taxon>
        <taxon>Pseudomonadati</taxon>
        <taxon>Pseudomonadota</taxon>
        <taxon>Gammaproteobacteria</taxon>
        <taxon>Alteromonadales</taxon>
        <taxon>Alteromonadaceae</taxon>
        <taxon>Alteromonas/Salinimonas group</taxon>
        <taxon>Alteromonas</taxon>
    </lineage>
</organism>
<dbReference type="PANTHER" id="PTHR30523:SF6">
    <property type="entry name" value="PHOSPHOENOLPYRUVATE CARBOXYLASE"/>
    <property type="match status" value="1"/>
</dbReference>
<dbReference type="PRINTS" id="PR00150">
    <property type="entry name" value="PEPCARBXLASE"/>
</dbReference>
<protein>
    <recommendedName>
        <fullName evidence="5 10">Phosphoenolpyruvate carboxylase</fullName>
        <shortName evidence="10">PEPC</shortName>
        <shortName evidence="10">PEPCase</shortName>
        <ecNumber evidence="4 10">4.1.1.31</ecNumber>
    </recommendedName>
</protein>
<proteinExistence type="inferred from homology"/>
<dbReference type="NCBIfam" id="NF000584">
    <property type="entry name" value="PRK00009.1"/>
    <property type="match status" value="1"/>
</dbReference>
<dbReference type="Pfam" id="PF00311">
    <property type="entry name" value="PEPcase"/>
    <property type="match status" value="1"/>
</dbReference>
<comment type="caution">
    <text evidence="13">The sequence shown here is derived from an EMBL/GenBank/DDBJ whole genome shotgun (WGS) entry which is preliminary data.</text>
</comment>
<dbReference type="PROSITE" id="PS00781">
    <property type="entry name" value="PEPCASE_1"/>
    <property type="match status" value="1"/>
</dbReference>
<dbReference type="InterPro" id="IPR021135">
    <property type="entry name" value="PEP_COase"/>
</dbReference>
<comment type="cofactor">
    <cofactor evidence="1 10">
        <name>Mg(2+)</name>
        <dbReference type="ChEBI" id="CHEBI:18420"/>
    </cofactor>
</comment>
<dbReference type="Proteomes" id="UP001234343">
    <property type="component" value="Unassembled WGS sequence"/>
</dbReference>
<dbReference type="RefSeq" id="WP_289366047.1">
    <property type="nucleotide sequence ID" value="NZ_JAUCBP010000011.1"/>
</dbReference>
<comment type="similarity">
    <text evidence="3 10">Belongs to the PEPCase type 1 family.</text>
</comment>
<dbReference type="HAMAP" id="MF_00595">
    <property type="entry name" value="PEPcase_type1"/>
    <property type="match status" value="1"/>
</dbReference>
<evidence type="ECO:0000256" key="7">
    <source>
        <dbReference type="ARBA" id="ARBA00023239"/>
    </source>
</evidence>
<feature type="active site" evidence="10 12">
    <location>
        <position position="538"/>
    </location>
</feature>